<evidence type="ECO:0000313" key="1">
    <source>
        <dbReference type="EMBL" id="CAA9203503.1"/>
    </source>
</evidence>
<dbReference type="RefSeq" id="WP_217427742.1">
    <property type="nucleotide sequence ID" value="NZ_CADCST010000203.1"/>
</dbReference>
<dbReference type="InterPro" id="IPR054219">
    <property type="entry name" value="DUF6939"/>
</dbReference>
<dbReference type="Pfam" id="PF22075">
    <property type="entry name" value="DUF6939"/>
    <property type="match status" value="1"/>
</dbReference>
<comment type="caution">
    <text evidence="1">The sequence shown here is derived from an EMBL/GenBank/DDBJ whole genome shotgun (WGS) entry which is preliminary data.</text>
</comment>
<dbReference type="EMBL" id="CADCST010000203">
    <property type="protein sequence ID" value="CAA9203503.1"/>
    <property type="molecule type" value="Genomic_DNA"/>
</dbReference>
<dbReference type="Proteomes" id="UP000474567">
    <property type="component" value="Unassembled WGS sequence"/>
</dbReference>
<accession>A0ABN7ERI5</accession>
<sequence>MPIFICHKRKSVQTIQKEYPNSEIIDVTSKATNDFVKFSPFYPVGNIPIPFIDNCYSESVEGIWQGLKVFENYGIDESKFLIKNMKNLKRTTRKFGIVLGHQKGINSSELLDYYNARLNIYVPSYEYVLKKIS</sequence>
<organism evidence="1 2">
    <name type="scientific">Flavobacterium collinsii</name>
    <dbReference type="NCBI Taxonomy" id="1114861"/>
    <lineage>
        <taxon>Bacteria</taxon>
        <taxon>Pseudomonadati</taxon>
        <taxon>Bacteroidota</taxon>
        <taxon>Flavobacteriia</taxon>
        <taxon>Flavobacteriales</taxon>
        <taxon>Flavobacteriaceae</taxon>
        <taxon>Flavobacterium</taxon>
    </lineage>
</organism>
<name>A0ABN7ERI5_9FLAO</name>
<evidence type="ECO:0000313" key="2">
    <source>
        <dbReference type="Proteomes" id="UP000474567"/>
    </source>
</evidence>
<protein>
    <submittedName>
        <fullName evidence="1">Uncharacterized protein</fullName>
    </submittedName>
</protein>
<keyword evidence="2" id="KW-1185">Reference proteome</keyword>
<reference evidence="1 2" key="1">
    <citation type="submission" date="2020-02" db="EMBL/GenBank/DDBJ databases">
        <authorList>
            <person name="Criscuolo A."/>
        </authorList>
    </citation>
    <scope>NUCLEOTIDE SEQUENCE [LARGE SCALE GENOMIC DNA]</scope>
    <source>
        <strain evidence="1">CECT7796</strain>
    </source>
</reference>
<proteinExistence type="predicted"/>
<gene>
    <name evidence="1" type="ORF">FLACOL7796_04759</name>
</gene>